<dbReference type="GO" id="GO:0004674">
    <property type="term" value="F:protein serine/threonine kinase activity"/>
    <property type="evidence" value="ECO:0007669"/>
    <property type="project" value="UniProtKB-KW"/>
</dbReference>
<evidence type="ECO:0000256" key="4">
    <source>
        <dbReference type="RuleBase" id="RU000304"/>
    </source>
</evidence>
<dbReference type="OrthoDB" id="10252171at2759"/>
<accession>A0A162PPG3</accession>
<dbReference type="GO" id="GO:0005524">
    <property type="term" value="F:ATP binding"/>
    <property type="evidence" value="ECO:0007669"/>
    <property type="project" value="UniProtKB-UniRule"/>
</dbReference>
<feature type="non-terminal residue" evidence="6">
    <location>
        <position position="263"/>
    </location>
</feature>
<dbReference type="Proteomes" id="UP000077315">
    <property type="component" value="Unassembled WGS sequence"/>
</dbReference>
<dbReference type="GO" id="GO:0045719">
    <property type="term" value="P:negative regulation of glycogen biosynthetic process"/>
    <property type="evidence" value="ECO:0007669"/>
    <property type="project" value="TreeGrafter"/>
</dbReference>
<keyword evidence="2 3" id="KW-0067">ATP-binding</keyword>
<dbReference type="RefSeq" id="XP_018292787.1">
    <property type="nucleotide sequence ID" value="XM_018427596.1"/>
</dbReference>
<dbReference type="Gene3D" id="3.30.200.20">
    <property type="entry name" value="Phosphorylase Kinase, domain 1"/>
    <property type="match status" value="1"/>
</dbReference>
<sequence length="263" mass="30196">FLQHYRVIGGLGRGGHGYVMSAIHRQSGLCVAVKLIIKADLAPNSLVKDPVEGGLIPLEIFLLRPLSHPNIIGYREHFQDRMFYYLLQIASNPNLRYLSIIPRRKYDLFECIARYKRFPEPIAQHIFSQIVNAVSYLARQGIYHCDIKDENILIDNHFNVCIQVIPRHTLLKQFHGTITFASPEILMGCRYNPEPAEIWSLGVLLHIILTGGLPFKSADEYIYSLYVPLDTMSPLLADLMISMLHKLPDQRISLEKLQQHPWI</sequence>
<organism evidence="6 7">
    <name type="scientific">Phycomyces blakesleeanus (strain ATCC 8743b / DSM 1359 / FGSC 10004 / NBRC 33097 / NRRL 1555)</name>
    <dbReference type="NCBI Taxonomy" id="763407"/>
    <lineage>
        <taxon>Eukaryota</taxon>
        <taxon>Fungi</taxon>
        <taxon>Fungi incertae sedis</taxon>
        <taxon>Mucoromycota</taxon>
        <taxon>Mucoromycotina</taxon>
        <taxon>Mucoromycetes</taxon>
        <taxon>Mucorales</taxon>
        <taxon>Phycomycetaceae</taxon>
        <taxon>Phycomyces</taxon>
    </lineage>
</organism>
<dbReference type="PROSITE" id="PS00107">
    <property type="entry name" value="PROTEIN_KINASE_ATP"/>
    <property type="match status" value="1"/>
</dbReference>
<dbReference type="InParanoid" id="A0A162PPG3"/>
<feature type="domain" description="Protein kinase" evidence="5">
    <location>
        <begin position="5"/>
        <end position="263"/>
    </location>
</feature>
<evidence type="ECO:0000259" key="5">
    <source>
        <dbReference type="PROSITE" id="PS50011"/>
    </source>
</evidence>
<dbReference type="PANTHER" id="PTHR24346:SF72">
    <property type="entry name" value="CAMK PROTEIN KINASE"/>
    <property type="match status" value="1"/>
</dbReference>
<dbReference type="GeneID" id="28988502"/>
<dbReference type="PROSITE" id="PS50011">
    <property type="entry name" value="PROTEIN_KINASE_DOM"/>
    <property type="match status" value="1"/>
</dbReference>
<evidence type="ECO:0000256" key="1">
    <source>
        <dbReference type="ARBA" id="ARBA00022741"/>
    </source>
</evidence>
<dbReference type="InterPro" id="IPR008271">
    <property type="entry name" value="Ser/Thr_kinase_AS"/>
</dbReference>
<keyword evidence="4" id="KW-0723">Serine/threonine-protein kinase</keyword>
<dbReference type="EMBL" id="KV440978">
    <property type="protein sequence ID" value="OAD74747.1"/>
    <property type="molecule type" value="Genomic_DNA"/>
</dbReference>
<feature type="binding site" evidence="3">
    <location>
        <position position="38"/>
    </location>
    <ligand>
        <name>ATP</name>
        <dbReference type="ChEBI" id="CHEBI:30616"/>
    </ligand>
</feature>
<protein>
    <recommendedName>
        <fullName evidence="5">Protein kinase domain-containing protein</fullName>
    </recommendedName>
</protein>
<keyword evidence="7" id="KW-1185">Reference proteome</keyword>
<reference evidence="7" key="1">
    <citation type="submission" date="2015-06" db="EMBL/GenBank/DDBJ databases">
        <title>Expansion of signal transduction pathways in fungi by whole-genome duplication.</title>
        <authorList>
            <consortium name="DOE Joint Genome Institute"/>
            <person name="Corrochano L.M."/>
            <person name="Kuo A."/>
            <person name="Marcet-Houben M."/>
            <person name="Polaino S."/>
            <person name="Salamov A."/>
            <person name="Villalobos J.M."/>
            <person name="Alvarez M.I."/>
            <person name="Avalos J."/>
            <person name="Benito E.P."/>
            <person name="Benoit I."/>
            <person name="Burger G."/>
            <person name="Camino L.P."/>
            <person name="Canovas D."/>
            <person name="Cerda-Olmedo E."/>
            <person name="Cheng J.-F."/>
            <person name="Dominguez A."/>
            <person name="Elias M."/>
            <person name="Eslava A.P."/>
            <person name="Glaser F."/>
            <person name="Grimwood J."/>
            <person name="Gutierrez G."/>
            <person name="Heitman J."/>
            <person name="Henrissat B."/>
            <person name="Iturriaga E.A."/>
            <person name="Lang B.F."/>
            <person name="Lavin J.L."/>
            <person name="Lee S."/>
            <person name="Li W."/>
            <person name="Lindquist E."/>
            <person name="Lopez-Garcia S."/>
            <person name="Luque E.M."/>
            <person name="Marcos A.T."/>
            <person name="Martin J."/>
            <person name="McCluskey K."/>
            <person name="Medina H.R."/>
            <person name="Miralles-Duran A."/>
            <person name="Miyazaki A."/>
            <person name="Munoz-Torres E."/>
            <person name="Oguiza J.A."/>
            <person name="Ohm R."/>
            <person name="Olmedo M."/>
            <person name="Orejas M."/>
            <person name="Ortiz-Castellanos L."/>
            <person name="Pisabarro A.G."/>
            <person name="Rodriguez-Romero J."/>
            <person name="Ruiz-Herrera J."/>
            <person name="Ruiz-Vazquez R."/>
            <person name="Sanz C."/>
            <person name="Schackwitz W."/>
            <person name="Schmutz J."/>
            <person name="Shahriari M."/>
            <person name="Shelest E."/>
            <person name="Silva-Franco F."/>
            <person name="Soanes D."/>
            <person name="Syed K."/>
            <person name="Tagua V.G."/>
            <person name="Talbot N.J."/>
            <person name="Thon M."/>
            <person name="De vries R.P."/>
            <person name="Wiebenga A."/>
            <person name="Yadav J.S."/>
            <person name="Braun E.L."/>
            <person name="Baker S."/>
            <person name="Garre V."/>
            <person name="Horwitz B."/>
            <person name="Torres-Martinez S."/>
            <person name="Idnurm A."/>
            <person name="Herrera-Estrella A."/>
            <person name="Gabaldon T."/>
            <person name="Grigoriev I.V."/>
        </authorList>
    </citation>
    <scope>NUCLEOTIDE SEQUENCE [LARGE SCALE GENOMIC DNA]</scope>
    <source>
        <strain evidence="7">NRRL 1555(-)</strain>
    </source>
</reference>
<dbReference type="STRING" id="763407.A0A162PPG3"/>
<dbReference type="GO" id="GO:0005829">
    <property type="term" value="C:cytosol"/>
    <property type="evidence" value="ECO:0007669"/>
    <property type="project" value="TreeGrafter"/>
</dbReference>
<gene>
    <name evidence="6" type="ORF">PHYBLDRAFT_100613</name>
</gene>
<dbReference type="GO" id="GO:0035556">
    <property type="term" value="P:intracellular signal transduction"/>
    <property type="evidence" value="ECO:0007669"/>
    <property type="project" value="TreeGrafter"/>
</dbReference>
<dbReference type="SUPFAM" id="SSF56112">
    <property type="entry name" value="Protein kinase-like (PK-like)"/>
    <property type="match status" value="1"/>
</dbReference>
<proteinExistence type="inferred from homology"/>
<evidence type="ECO:0000256" key="3">
    <source>
        <dbReference type="PROSITE-ProRule" id="PRU10141"/>
    </source>
</evidence>
<evidence type="ECO:0000256" key="2">
    <source>
        <dbReference type="ARBA" id="ARBA00022840"/>
    </source>
</evidence>
<keyword evidence="4" id="KW-0418">Kinase</keyword>
<comment type="similarity">
    <text evidence="4">Belongs to the protein kinase superfamily.</text>
</comment>
<name>A0A162PPG3_PHYB8</name>
<dbReference type="PROSITE" id="PS00108">
    <property type="entry name" value="PROTEIN_KINASE_ST"/>
    <property type="match status" value="1"/>
</dbReference>
<evidence type="ECO:0000313" key="7">
    <source>
        <dbReference type="Proteomes" id="UP000077315"/>
    </source>
</evidence>
<dbReference type="GO" id="GO:0005634">
    <property type="term" value="C:nucleus"/>
    <property type="evidence" value="ECO:0007669"/>
    <property type="project" value="TreeGrafter"/>
</dbReference>
<dbReference type="PANTHER" id="PTHR24346">
    <property type="entry name" value="MAP/MICROTUBULE AFFINITY-REGULATING KINASE"/>
    <property type="match status" value="1"/>
</dbReference>
<evidence type="ECO:0000313" key="6">
    <source>
        <dbReference type="EMBL" id="OAD74747.1"/>
    </source>
</evidence>
<feature type="non-terminal residue" evidence="6">
    <location>
        <position position="1"/>
    </location>
</feature>
<dbReference type="AlphaFoldDB" id="A0A162PPG3"/>
<dbReference type="SMART" id="SM00220">
    <property type="entry name" value="S_TKc"/>
    <property type="match status" value="1"/>
</dbReference>
<dbReference type="Gene3D" id="1.10.510.10">
    <property type="entry name" value="Transferase(Phosphotransferase) domain 1"/>
    <property type="match status" value="1"/>
</dbReference>
<keyword evidence="1 3" id="KW-0547">Nucleotide-binding</keyword>
<dbReference type="InterPro" id="IPR011009">
    <property type="entry name" value="Kinase-like_dom_sf"/>
</dbReference>
<dbReference type="VEuPathDB" id="FungiDB:PHYBLDRAFT_100613"/>
<dbReference type="InterPro" id="IPR017441">
    <property type="entry name" value="Protein_kinase_ATP_BS"/>
</dbReference>
<keyword evidence="4" id="KW-0808">Transferase</keyword>
<dbReference type="InterPro" id="IPR000719">
    <property type="entry name" value="Prot_kinase_dom"/>
</dbReference>
<dbReference type="Pfam" id="PF00069">
    <property type="entry name" value="Pkinase"/>
    <property type="match status" value="1"/>
</dbReference>